<comment type="caution">
    <text evidence="2">The sequence shown here is derived from an EMBL/GenBank/DDBJ whole genome shotgun (WGS) entry which is preliminary data.</text>
</comment>
<dbReference type="PANTHER" id="PTHR48090">
    <property type="entry name" value="UNDECAPRENYL-PHOSPHATE 4-DEOXY-4-FORMAMIDO-L-ARABINOSE TRANSFERASE-RELATED"/>
    <property type="match status" value="1"/>
</dbReference>
<dbReference type="InterPro" id="IPR029044">
    <property type="entry name" value="Nucleotide-diphossugar_trans"/>
</dbReference>
<dbReference type="InterPro" id="IPR050256">
    <property type="entry name" value="Glycosyltransferase_2"/>
</dbReference>
<organism evidence="2 3">
    <name type="scientific">Variovorax terrae</name>
    <dbReference type="NCBI Taxonomy" id="2923278"/>
    <lineage>
        <taxon>Bacteria</taxon>
        <taxon>Pseudomonadati</taxon>
        <taxon>Pseudomonadota</taxon>
        <taxon>Betaproteobacteria</taxon>
        <taxon>Burkholderiales</taxon>
        <taxon>Comamonadaceae</taxon>
        <taxon>Variovorax</taxon>
    </lineage>
</organism>
<dbReference type="PANTHER" id="PTHR48090:SF7">
    <property type="entry name" value="RFBJ PROTEIN"/>
    <property type="match status" value="1"/>
</dbReference>
<feature type="domain" description="Glycosyltransferase 2-like" evidence="1">
    <location>
        <begin position="2"/>
        <end position="109"/>
    </location>
</feature>
<accession>A0A9X1W191</accession>
<dbReference type="Gene3D" id="3.90.550.10">
    <property type="entry name" value="Spore Coat Polysaccharide Biosynthesis Protein SpsA, Chain A"/>
    <property type="match status" value="1"/>
</dbReference>
<name>A0A9X1W191_9BURK</name>
<dbReference type="CDD" id="cd04179">
    <property type="entry name" value="DPM_DPG-synthase_like"/>
    <property type="match status" value="1"/>
</dbReference>
<dbReference type="Pfam" id="PF00535">
    <property type="entry name" value="Glycos_transf_2"/>
    <property type="match status" value="1"/>
</dbReference>
<proteinExistence type="predicted"/>
<evidence type="ECO:0000313" key="3">
    <source>
        <dbReference type="Proteomes" id="UP001139447"/>
    </source>
</evidence>
<keyword evidence="3" id="KW-1185">Reference proteome</keyword>
<evidence type="ECO:0000259" key="1">
    <source>
        <dbReference type="Pfam" id="PF00535"/>
    </source>
</evidence>
<dbReference type="Proteomes" id="UP001139447">
    <property type="component" value="Unassembled WGS sequence"/>
</dbReference>
<sequence>MIPALNEAASIAGVVAAACAYGRCIVVDDGSSDGTAEAARAAGALVVSHPANRGYDAALDSGFREADRMDCEVVITLDADGQHTPELLVEFVAKLKAGAAVVLGVRDRKARLAEHVFAWYTRRFGIADPLCGMKAYRIDVYRALGHFDAYRSIGSELALFAARNGYRLASVPVKVRDRVGEPRFGRKLSANLKIFRALALSL</sequence>
<gene>
    <name evidence="2" type="ORF">MMF98_13740</name>
</gene>
<protein>
    <submittedName>
        <fullName evidence="2">Glycosyltransferase family 2 protein</fullName>
    </submittedName>
</protein>
<dbReference type="AlphaFoldDB" id="A0A9X1W191"/>
<dbReference type="RefSeq" id="WP_243306860.1">
    <property type="nucleotide sequence ID" value="NZ_JALGBI010000001.1"/>
</dbReference>
<dbReference type="SUPFAM" id="SSF53448">
    <property type="entry name" value="Nucleotide-diphospho-sugar transferases"/>
    <property type="match status" value="1"/>
</dbReference>
<dbReference type="EMBL" id="JALGBI010000001">
    <property type="protein sequence ID" value="MCJ0764273.1"/>
    <property type="molecule type" value="Genomic_DNA"/>
</dbReference>
<evidence type="ECO:0000313" key="2">
    <source>
        <dbReference type="EMBL" id="MCJ0764273.1"/>
    </source>
</evidence>
<dbReference type="InterPro" id="IPR001173">
    <property type="entry name" value="Glyco_trans_2-like"/>
</dbReference>
<reference evidence="2" key="1">
    <citation type="submission" date="2022-03" db="EMBL/GenBank/DDBJ databases">
        <authorList>
            <person name="Woo C.Y."/>
        </authorList>
    </citation>
    <scope>NUCLEOTIDE SEQUENCE</scope>
    <source>
        <strain evidence="2">CYS-02</strain>
    </source>
</reference>